<keyword evidence="5 10" id="KW-0808">Transferase</keyword>
<evidence type="ECO:0000256" key="10">
    <source>
        <dbReference type="HAMAP-Rule" id="MF_01037"/>
    </source>
</evidence>
<comment type="catalytic activity">
    <reaction evidence="10">
        <text>uridine(54) in tRNA + (6R)-5,10-methylene-5,6,7,8-tetrahydrofolate + NADPH + H(+) = 5-methyluridine(54) in tRNA + (6S)-5,6,7,8-tetrahydrofolate + NADP(+)</text>
        <dbReference type="Rhea" id="RHEA:62372"/>
        <dbReference type="Rhea" id="RHEA-COMP:10167"/>
        <dbReference type="Rhea" id="RHEA-COMP:10193"/>
        <dbReference type="ChEBI" id="CHEBI:15378"/>
        <dbReference type="ChEBI" id="CHEBI:15636"/>
        <dbReference type="ChEBI" id="CHEBI:57453"/>
        <dbReference type="ChEBI" id="CHEBI:57783"/>
        <dbReference type="ChEBI" id="CHEBI:58349"/>
        <dbReference type="ChEBI" id="CHEBI:65315"/>
        <dbReference type="ChEBI" id="CHEBI:74447"/>
        <dbReference type="EC" id="2.1.1.74"/>
    </reaction>
</comment>
<gene>
    <name evidence="10 12" type="primary">trmFO</name>
    <name evidence="12" type="ORF">R50_1577</name>
</gene>
<accession>A0A6F8ZHK1</accession>
<comment type="subcellular location">
    <subcellularLocation>
        <location evidence="10">Cytoplasm</location>
    </subcellularLocation>
</comment>
<feature type="binding site" evidence="10">
    <location>
        <begin position="16"/>
        <end position="21"/>
    </location>
    <ligand>
        <name>FAD</name>
        <dbReference type="ChEBI" id="CHEBI:57692"/>
    </ligand>
</feature>
<feature type="domain" description="MnmG N-terminal" evidence="11">
    <location>
        <begin position="12"/>
        <end position="371"/>
    </location>
</feature>
<dbReference type="GO" id="GO:0005829">
    <property type="term" value="C:cytosol"/>
    <property type="evidence" value="ECO:0007669"/>
    <property type="project" value="TreeGrafter"/>
</dbReference>
<dbReference type="GO" id="GO:0047151">
    <property type="term" value="F:tRNA (uracil(54)-C5)-methyltransferase activity, 5,10-methylenetetrahydrofolate-dependent"/>
    <property type="evidence" value="ECO:0007669"/>
    <property type="project" value="UniProtKB-UniRule"/>
</dbReference>
<evidence type="ECO:0000256" key="5">
    <source>
        <dbReference type="ARBA" id="ARBA00022679"/>
    </source>
</evidence>
<dbReference type="Pfam" id="PF01134">
    <property type="entry name" value="GIDA"/>
    <property type="match status" value="1"/>
</dbReference>
<dbReference type="InterPro" id="IPR020595">
    <property type="entry name" value="MnmG-rel_CS"/>
</dbReference>
<dbReference type="InterPro" id="IPR036188">
    <property type="entry name" value="FAD/NAD-bd_sf"/>
</dbReference>
<proteinExistence type="inferred from homology"/>
<dbReference type="NCBIfam" id="NF003739">
    <property type="entry name" value="PRK05335.1"/>
    <property type="match status" value="1"/>
</dbReference>
<keyword evidence="2 10" id="KW-0963">Cytoplasm</keyword>
<comment type="similarity">
    <text evidence="10">Belongs to the MnmG family. TrmFO subfamily.</text>
</comment>
<evidence type="ECO:0000256" key="8">
    <source>
        <dbReference type="ARBA" id="ARBA00022857"/>
    </source>
</evidence>
<evidence type="ECO:0000256" key="1">
    <source>
        <dbReference type="ARBA" id="ARBA00001974"/>
    </source>
</evidence>
<keyword evidence="8 10" id="KW-0521">NADP</keyword>
<keyword evidence="13" id="KW-1185">Reference proteome</keyword>
<comment type="function">
    <text evidence="10">Catalyzes the folate-dependent formation of 5-methyl-uridine at position 54 (M-5-U54) in all tRNAs.</text>
</comment>
<dbReference type="KEGG" id="hfv:R50_1577"/>
<dbReference type="InterPro" id="IPR002218">
    <property type="entry name" value="MnmG-rel"/>
</dbReference>
<protein>
    <recommendedName>
        <fullName evidence="10">Methylenetetrahydrofolate--tRNA-(uracil-5-)-methyltransferase TrmFO</fullName>
        <ecNumber evidence="10">2.1.1.74</ecNumber>
    </recommendedName>
    <alternativeName>
        <fullName evidence="10">Folate-dependent tRNA (uracil-5-)-methyltransferase</fullName>
    </alternativeName>
    <alternativeName>
        <fullName evidence="10">Folate-dependent tRNA(M-5-U54)-methyltransferase</fullName>
    </alternativeName>
</protein>
<dbReference type="InterPro" id="IPR004417">
    <property type="entry name" value="TrmFO"/>
</dbReference>
<sequence length="448" mass="48468">MNRTKPSDGPVVTVVGGGLAGSEAAYQIARRGVRVRLFEMRPQVMTPAHVSDRLGELVCSNSLGGDGGLSPAALLKAELRMAGSLVLEAAEAARVPGGQALVVDRERFAEAVTERLLAHPLVEVVREVVAEVPEPPAVIATGPLTAPPLAAALERLLGERALAFFDAASPVVFADSVDMTRAFWDSREGTGDYLNCPLTREEYERFVRELVAAEQHPLHEFEDVTFFEGCLPIEELARRGPRTPLFGPMRPVGLVDPATGRRPYAVVQLRRDNAAGSLLSLVGFQTNLRWGEQKRVFGLIPALAHAEYARYGVMHRNTYLRSPRFLDPDLSVRGRPGLWLAGQMTGVEGYVESAAGGLLAGINAVRWLRGQASLVLPADSMWGALMQYISRADPDHFQPMNTNFGLLPPAGRPGDDKRARRAAARERALAALAAALRQAGEEGDHERG</sequence>
<evidence type="ECO:0000313" key="13">
    <source>
        <dbReference type="Proteomes" id="UP000503399"/>
    </source>
</evidence>
<reference evidence="12 13" key="1">
    <citation type="submission" date="2020-02" db="EMBL/GenBank/DDBJ databases">
        <authorList>
            <person name="Hogendoorn C."/>
        </authorList>
    </citation>
    <scope>NUCLEOTIDE SEQUENCE [LARGE SCALE GENOMIC DNA]</scope>
    <source>
        <strain evidence="12">R501</strain>
    </source>
</reference>
<name>A0A6F8ZHK1_9FIRM</name>
<organism evidence="12 13">
    <name type="scientific">Candidatus Hydrogenisulfobacillus filiaventi</name>
    <dbReference type="NCBI Taxonomy" id="2707344"/>
    <lineage>
        <taxon>Bacteria</taxon>
        <taxon>Bacillati</taxon>
        <taxon>Bacillota</taxon>
        <taxon>Clostridia</taxon>
        <taxon>Eubacteriales</taxon>
        <taxon>Clostridiales Family XVII. Incertae Sedis</taxon>
        <taxon>Candidatus Hydrogenisulfobacillus</taxon>
    </lineage>
</organism>
<evidence type="ECO:0000256" key="3">
    <source>
        <dbReference type="ARBA" id="ARBA00022603"/>
    </source>
</evidence>
<keyword evidence="9 10" id="KW-0520">NAD</keyword>
<dbReference type="Gene3D" id="3.50.50.60">
    <property type="entry name" value="FAD/NAD(P)-binding domain"/>
    <property type="match status" value="2"/>
</dbReference>
<dbReference type="InterPro" id="IPR040131">
    <property type="entry name" value="MnmG_N"/>
</dbReference>
<keyword evidence="3 10" id="KW-0489">Methyltransferase</keyword>
<dbReference type="Proteomes" id="UP000503399">
    <property type="component" value="Chromosome"/>
</dbReference>
<comment type="catalytic activity">
    <reaction evidence="10">
        <text>uridine(54) in tRNA + (6R)-5,10-methylene-5,6,7,8-tetrahydrofolate + NADH + H(+) = 5-methyluridine(54) in tRNA + (6S)-5,6,7,8-tetrahydrofolate + NAD(+)</text>
        <dbReference type="Rhea" id="RHEA:16873"/>
        <dbReference type="Rhea" id="RHEA-COMP:10167"/>
        <dbReference type="Rhea" id="RHEA-COMP:10193"/>
        <dbReference type="ChEBI" id="CHEBI:15378"/>
        <dbReference type="ChEBI" id="CHEBI:15636"/>
        <dbReference type="ChEBI" id="CHEBI:57453"/>
        <dbReference type="ChEBI" id="CHEBI:57540"/>
        <dbReference type="ChEBI" id="CHEBI:57945"/>
        <dbReference type="ChEBI" id="CHEBI:65315"/>
        <dbReference type="ChEBI" id="CHEBI:74447"/>
        <dbReference type="EC" id="2.1.1.74"/>
    </reaction>
</comment>
<dbReference type="EMBL" id="LR778114">
    <property type="protein sequence ID" value="CAB1129078.1"/>
    <property type="molecule type" value="Genomic_DNA"/>
</dbReference>
<dbReference type="HAMAP" id="MF_01037">
    <property type="entry name" value="TrmFO"/>
    <property type="match status" value="1"/>
</dbReference>
<dbReference type="PANTHER" id="PTHR11806:SF2">
    <property type="entry name" value="METHYLENETETRAHYDROFOLATE--TRNA-(URACIL-5-)-METHYLTRANSFERASE TRMFO"/>
    <property type="match status" value="1"/>
</dbReference>
<keyword evidence="7 10" id="KW-0274">FAD</keyword>
<dbReference type="EC" id="2.1.1.74" evidence="10"/>
<dbReference type="NCBIfam" id="TIGR00137">
    <property type="entry name" value="gid_trmFO"/>
    <property type="match status" value="1"/>
</dbReference>
<evidence type="ECO:0000256" key="2">
    <source>
        <dbReference type="ARBA" id="ARBA00022490"/>
    </source>
</evidence>
<evidence type="ECO:0000259" key="11">
    <source>
        <dbReference type="Pfam" id="PF01134"/>
    </source>
</evidence>
<dbReference type="GO" id="GO:0030488">
    <property type="term" value="P:tRNA methylation"/>
    <property type="evidence" value="ECO:0007669"/>
    <property type="project" value="TreeGrafter"/>
</dbReference>
<comment type="cofactor">
    <cofactor evidence="1 10">
        <name>FAD</name>
        <dbReference type="ChEBI" id="CHEBI:57692"/>
    </cofactor>
</comment>
<dbReference type="PROSITE" id="PS01281">
    <property type="entry name" value="GIDA_2"/>
    <property type="match status" value="1"/>
</dbReference>
<dbReference type="GO" id="GO:0050660">
    <property type="term" value="F:flavin adenine dinucleotide binding"/>
    <property type="evidence" value="ECO:0007669"/>
    <property type="project" value="UniProtKB-UniRule"/>
</dbReference>
<dbReference type="SUPFAM" id="SSF51905">
    <property type="entry name" value="FAD/NAD(P)-binding domain"/>
    <property type="match status" value="1"/>
</dbReference>
<dbReference type="PANTHER" id="PTHR11806">
    <property type="entry name" value="GLUCOSE INHIBITED DIVISION PROTEIN A"/>
    <property type="match status" value="1"/>
</dbReference>
<evidence type="ECO:0000256" key="6">
    <source>
        <dbReference type="ARBA" id="ARBA00022694"/>
    </source>
</evidence>
<dbReference type="GO" id="GO:0002098">
    <property type="term" value="P:tRNA wobble uridine modification"/>
    <property type="evidence" value="ECO:0007669"/>
    <property type="project" value="TreeGrafter"/>
</dbReference>
<evidence type="ECO:0000256" key="4">
    <source>
        <dbReference type="ARBA" id="ARBA00022630"/>
    </source>
</evidence>
<evidence type="ECO:0000256" key="9">
    <source>
        <dbReference type="ARBA" id="ARBA00023027"/>
    </source>
</evidence>
<keyword evidence="4 10" id="KW-0285">Flavoprotein</keyword>
<keyword evidence="6 10" id="KW-0819">tRNA processing</keyword>
<evidence type="ECO:0000256" key="7">
    <source>
        <dbReference type="ARBA" id="ARBA00022827"/>
    </source>
</evidence>
<evidence type="ECO:0000313" key="12">
    <source>
        <dbReference type="EMBL" id="CAB1129078.1"/>
    </source>
</evidence>
<dbReference type="AlphaFoldDB" id="A0A6F8ZHK1"/>